<gene>
    <name evidence="1" type="ORF">CCMP2556_LOCUS30421</name>
</gene>
<comment type="caution">
    <text evidence="1">The sequence shown here is derived from an EMBL/GenBank/DDBJ whole genome shotgun (WGS) entry which is preliminary data.</text>
</comment>
<keyword evidence="2" id="KW-1185">Reference proteome</keyword>
<proteinExistence type="predicted"/>
<name>A0ABP0NFG1_9DINO</name>
<dbReference type="EMBL" id="CAXAMN010021640">
    <property type="protein sequence ID" value="CAK9061867.1"/>
    <property type="molecule type" value="Genomic_DNA"/>
</dbReference>
<protein>
    <submittedName>
        <fullName evidence="1">Uncharacterized protein</fullName>
    </submittedName>
</protein>
<organism evidence="1 2">
    <name type="scientific">Durusdinium trenchii</name>
    <dbReference type="NCBI Taxonomy" id="1381693"/>
    <lineage>
        <taxon>Eukaryota</taxon>
        <taxon>Sar</taxon>
        <taxon>Alveolata</taxon>
        <taxon>Dinophyceae</taxon>
        <taxon>Suessiales</taxon>
        <taxon>Symbiodiniaceae</taxon>
        <taxon>Durusdinium</taxon>
    </lineage>
</organism>
<dbReference type="Proteomes" id="UP001642484">
    <property type="component" value="Unassembled WGS sequence"/>
</dbReference>
<reference evidence="1 2" key="1">
    <citation type="submission" date="2024-02" db="EMBL/GenBank/DDBJ databases">
        <authorList>
            <person name="Chen Y."/>
            <person name="Shah S."/>
            <person name="Dougan E. K."/>
            <person name="Thang M."/>
            <person name="Chan C."/>
        </authorList>
    </citation>
    <scope>NUCLEOTIDE SEQUENCE [LARGE SCALE GENOMIC DNA]</scope>
</reference>
<evidence type="ECO:0000313" key="1">
    <source>
        <dbReference type="EMBL" id="CAK9061867.1"/>
    </source>
</evidence>
<sequence length="561" mass="62595">MGQFVGLNQQELDEERAKQLATFEHSESVRKNFEKKTQIPHIHLRLCSIGYLELCGPDPGGNLERFVKSRWLAEDAEFVSRNVVASGSCCWRNNQETNLPREPMDYVCDKHFVFEFPKTGIQGSGACGAFMAKFTLELIDLMNDCSCELISCSMENLDTFREAQITFRSPHQQGMLGPCMMVAMKQLGSIELLGSNTEGILDELTRYLQDLGCEAVGNVANSEHERELRASFARPCISNSNSGDNNMGRRAAGIVNFMARCGWSLAAHSELDMTGGFGQGRERNLIFRKDSLGFQEHFIVELQNSGRIYLNGDAAGVELAGMFFGCHGFQSCYPEKLCDAQYVAPAGYFIDDMGTNLSKSSVELVDWLSGKGWTLRCGGSMHHHQRDGSIRQEHHLVFARVQQKHTTPWSALAVEFRVIPQSLTSYSCVVEVSGEQTCQIYDKLLLFFTQDMLCEEVGQVAQAPQAQAHCDHLLSCNALQVRGLGLQAESNFGRFSTMLCDFMADHLHEWTLVSNVGQSYSTTWKDATDTPGIRLLARQQLFIFLSSSPAPLQQNMSGARR</sequence>
<accession>A0ABP0NFG1</accession>
<evidence type="ECO:0000313" key="2">
    <source>
        <dbReference type="Proteomes" id="UP001642484"/>
    </source>
</evidence>